<dbReference type="OrthoDB" id="3794605at2759"/>
<evidence type="ECO:0000313" key="4">
    <source>
        <dbReference type="EMBL" id="KAG8623035.1"/>
    </source>
</evidence>
<dbReference type="AlphaFoldDB" id="A0A8K0KW44"/>
<dbReference type="PROSITE" id="PS51257">
    <property type="entry name" value="PROKAR_LIPOPROTEIN"/>
    <property type="match status" value="1"/>
</dbReference>
<organism evidence="4 5">
    <name type="scientific">Elsinoe batatas</name>
    <dbReference type="NCBI Taxonomy" id="2601811"/>
    <lineage>
        <taxon>Eukaryota</taxon>
        <taxon>Fungi</taxon>
        <taxon>Dikarya</taxon>
        <taxon>Ascomycota</taxon>
        <taxon>Pezizomycotina</taxon>
        <taxon>Dothideomycetes</taxon>
        <taxon>Dothideomycetidae</taxon>
        <taxon>Myriangiales</taxon>
        <taxon>Elsinoaceae</taxon>
        <taxon>Elsinoe</taxon>
    </lineage>
</organism>
<evidence type="ECO:0000313" key="5">
    <source>
        <dbReference type="Proteomes" id="UP000809789"/>
    </source>
</evidence>
<name>A0A8K0KW44_9PEZI</name>
<dbReference type="Gene3D" id="3.90.210.10">
    <property type="entry name" value="Heat-Labile Enterotoxin, subunit A"/>
    <property type="match status" value="1"/>
</dbReference>
<feature type="region of interest" description="Disordered" evidence="1">
    <location>
        <begin position="22"/>
        <end position="81"/>
    </location>
</feature>
<feature type="signal peptide" evidence="2">
    <location>
        <begin position="1"/>
        <end position="20"/>
    </location>
</feature>
<gene>
    <name evidence="4" type="ORF">KVT40_008011</name>
</gene>
<dbReference type="Pfam" id="PF22596">
    <property type="entry name" value="Scabin-like"/>
    <property type="match status" value="1"/>
</dbReference>
<keyword evidence="5" id="KW-1185">Reference proteome</keyword>
<evidence type="ECO:0000256" key="2">
    <source>
        <dbReference type="SAM" id="SignalP"/>
    </source>
</evidence>
<dbReference type="SUPFAM" id="SSF56399">
    <property type="entry name" value="ADP-ribosylation"/>
    <property type="match status" value="1"/>
</dbReference>
<accession>A0A8K0KW44</accession>
<dbReference type="EMBL" id="JAESVG020000010">
    <property type="protein sequence ID" value="KAG8623035.1"/>
    <property type="molecule type" value="Genomic_DNA"/>
</dbReference>
<dbReference type="InterPro" id="IPR054695">
    <property type="entry name" value="Pierisin-like_dom"/>
</dbReference>
<feature type="chain" id="PRO_5035460529" description="Pierisin-like domain-containing protein" evidence="2">
    <location>
        <begin position="21"/>
        <end position="178"/>
    </location>
</feature>
<comment type="caution">
    <text evidence="4">The sequence shown here is derived from an EMBL/GenBank/DDBJ whole genome shotgun (WGS) entry which is preliminary data.</text>
</comment>
<evidence type="ECO:0000256" key="1">
    <source>
        <dbReference type="SAM" id="MobiDB-lite"/>
    </source>
</evidence>
<reference evidence="4" key="1">
    <citation type="submission" date="2021-07" db="EMBL/GenBank/DDBJ databases">
        <title>Elsinoe batatas strain:CRI-CJ2 Genome sequencing and assembly.</title>
        <authorList>
            <person name="Huang L."/>
        </authorList>
    </citation>
    <scope>NUCLEOTIDE SEQUENCE</scope>
    <source>
        <strain evidence="4">CRI-CJ2</strain>
    </source>
</reference>
<proteinExistence type="predicted"/>
<evidence type="ECO:0000259" key="3">
    <source>
        <dbReference type="Pfam" id="PF22596"/>
    </source>
</evidence>
<feature type="region of interest" description="Disordered" evidence="1">
    <location>
        <begin position="149"/>
        <end position="178"/>
    </location>
</feature>
<dbReference type="Proteomes" id="UP000809789">
    <property type="component" value="Unassembled WGS sequence"/>
</dbReference>
<keyword evidence="2" id="KW-0732">Signal</keyword>
<protein>
    <recommendedName>
        <fullName evidence="3">Pierisin-like domain-containing protein</fullName>
    </recommendedName>
</protein>
<sequence length="178" mass="18979">MLFSKTTILSIALFAASACAAPTSGVPDTVWRSETKPPEQVEDDGGFAPRASANGVPPDNSLKNHVMPPGGQAQDNDNFVSTTADKSVADKFGKRPYNYEIDTSVEANQYRNVNEELPGNKFSKQQEFSKQGAIPAPAINSVEIKDEKGKVVEKKPMGEPSQPAGTGVYKAPPKKGGK</sequence>
<feature type="domain" description="Pierisin-like" evidence="3">
    <location>
        <begin position="31"/>
        <end position="153"/>
    </location>
</feature>